<dbReference type="InterPro" id="IPR041664">
    <property type="entry name" value="AAA_16"/>
</dbReference>
<dbReference type="PRINTS" id="PR00038">
    <property type="entry name" value="HTHLUXR"/>
</dbReference>
<proteinExistence type="predicted"/>
<gene>
    <name evidence="4" type="ORF">LRS13_08245</name>
</gene>
<dbReference type="SUPFAM" id="SSF46894">
    <property type="entry name" value="C-terminal effector domain of the bipartite response regulators"/>
    <property type="match status" value="1"/>
</dbReference>
<keyword evidence="2" id="KW-0067">ATP-binding</keyword>
<dbReference type="SUPFAM" id="SSF48452">
    <property type="entry name" value="TPR-like"/>
    <property type="match status" value="1"/>
</dbReference>
<evidence type="ECO:0000256" key="2">
    <source>
        <dbReference type="ARBA" id="ARBA00022840"/>
    </source>
</evidence>
<dbReference type="InterPro" id="IPR000792">
    <property type="entry name" value="Tscrpt_reg_LuxR_C"/>
</dbReference>
<dbReference type="InterPro" id="IPR036388">
    <property type="entry name" value="WH-like_DNA-bd_sf"/>
</dbReference>
<keyword evidence="5" id="KW-1185">Reference proteome</keyword>
<dbReference type="CDD" id="cd06170">
    <property type="entry name" value="LuxR_C_like"/>
    <property type="match status" value="1"/>
</dbReference>
<dbReference type="Gene3D" id="1.25.40.10">
    <property type="entry name" value="Tetratricopeptide repeat domain"/>
    <property type="match status" value="1"/>
</dbReference>
<feature type="domain" description="HTH luxR-type" evidence="3">
    <location>
        <begin position="863"/>
        <end position="928"/>
    </location>
</feature>
<dbReference type="Proteomes" id="UP001058860">
    <property type="component" value="Chromosome"/>
</dbReference>
<dbReference type="SUPFAM" id="SSF52540">
    <property type="entry name" value="P-loop containing nucleoside triphosphate hydrolases"/>
    <property type="match status" value="1"/>
</dbReference>
<dbReference type="Gene3D" id="1.10.10.10">
    <property type="entry name" value="Winged helix-like DNA-binding domain superfamily/Winged helix DNA-binding domain"/>
    <property type="match status" value="1"/>
</dbReference>
<organism evidence="4 5">
    <name type="scientific">Svornostia abyssi</name>
    <dbReference type="NCBI Taxonomy" id="2898438"/>
    <lineage>
        <taxon>Bacteria</taxon>
        <taxon>Bacillati</taxon>
        <taxon>Actinomycetota</taxon>
        <taxon>Thermoleophilia</taxon>
        <taxon>Solirubrobacterales</taxon>
        <taxon>Baekduiaceae</taxon>
        <taxon>Svornostia</taxon>
    </lineage>
</organism>
<reference evidence="5" key="1">
    <citation type="submission" date="2021-11" db="EMBL/GenBank/DDBJ databases">
        <title>Cultivation dependent microbiological survey of springs from the worlds oldest radium mine currently devoted to the extraction of radon-saturated water.</title>
        <authorList>
            <person name="Kapinusova G."/>
            <person name="Smrhova T."/>
            <person name="Strejcek M."/>
            <person name="Suman J."/>
            <person name="Jani K."/>
            <person name="Pajer P."/>
            <person name="Uhlik O."/>
        </authorList>
    </citation>
    <scope>NUCLEOTIDE SEQUENCE [LARGE SCALE GENOMIC DNA]</scope>
    <source>
        <strain evidence="5">J379</strain>
    </source>
</reference>
<keyword evidence="1" id="KW-0547">Nucleotide-binding</keyword>
<accession>A0ABY5PM59</accession>
<dbReference type="InterPro" id="IPR027417">
    <property type="entry name" value="P-loop_NTPase"/>
</dbReference>
<name>A0ABY5PM59_9ACTN</name>
<dbReference type="RefSeq" id="WP_353865950.1">
    <property type="nucleotide sequence ID" value="NZ_CP088295.1"/>
</dbReference>
<dbReference type="PANTHER" id="PTHR16305:SF35">
    <property type="entry name" value="TRANSCRIPTIONAL ACTIVATOR DOMAIN"/>
    <property type="match status" value="1"/>
</dbReference>
<dbReference type="InterPro" id="IPR011990">
    <property type="entry name" value="TPR-like_helical_dom_sf"/>
</dbReference>
<dbReference type="PROSITE" id="PS50043">
    <property type="entry name" value="HTH_LUXR_2"/>
    <property type="match status" value="1"/>
</dbReference>
<dbReference type="SMART" id="SM00421">
    <property type="entry name" value="HTH_LUXR"/>
    <property type="match status" value="1"/>
</dbReference>
<dbReference type="PROSITE" id="PS00622">
    <property type="entry name" value="HTH_LUXR_1"/>
    <property type="match status" value="1"/>
</dbReference>
<evidence type="ECO:0000259" key="3">
    <source>
        <dbReference type="PROSITE" id="PS50043"/>
    </source>
</evidence>
<dbReference type="Pfam" id="PF00196">
    <property type="entry name" value="GerE"/>
    <property type="match status" value="1"/>
</dbReference>
<dbReference type="EMBL" id="CP088295">
    <property type="protein sequence ID" value="UUY05495.1"/>
    <property type="molecule type" value="Genomic_DNA"/>
</dbReference>
<evidence type="ECO:0000256" key="1">
    <source>
        <dbReference type="ARBA" id="ARBA00022741"/>
    </source>
</evidence>
<sequence length="928" mass="98764">MSPDGLLERDDELAVVDELLAGAAASEGRFLLIEGPAGIGKSRVLAEVRARAGRRMTVLAARGGELEGSFPFGVVRQLFEGVLADPERAARLCTGAAAPARDVLEAPTGNTQAGGASFAVLHGLYWLVLNLAEEEPLVLAIDDLHWVDRPSLRFLAYLARRLDGAPVLLAATLRSAEPGVDPVLLAELVQDPAVASLRPRPLSEDAVGALLAERLGEPGEPAFVEACHRATGGNPLLLRQLLGALAADRIRPVEAQTGVVREIAPRAVSRTVLLRLGRLDPSAAAAARAVAVLGDGATPRTVSSLAGLTEDEVIDASRALVRAELLTPEMPLRFVHPLVRDAVYQEVTPAEREQLHARAAAVLRDVEAGPEQVANQLLLTPPAGEAWAADALIRAGHDAIARGAPDGAVAYLRRALAEPPPPDIRADVLRELAFTEAQTTATGAAEHLRRALEATEDAPTRAEIAQALARTLIFTGEARAGLEVAHAAMAELPADDRDALLGLRALEVTCVHFGAADPEVLQTSEPFRHAAGDTRGEAMLGAIAAMLWAHDGGPADDCCALALRMLTRLRHADDPLISVGAFYVLHCAERDEVLDLWETARADAHRSGALVENASMHSWYGHALLRRGDLAQARIELELGFDQVTQWGYSETVRLIATAWLVNALVAQGELDAAEQRMRAVTLTPEPSVPSFAFLYARAELSLAQGDAEAALEACDEGERRASWIVAPVGFPWPVIRALALDRVGRTDEALAVARGWLEVARGWGAPGTVGTALRVLGTIEREDGLDRLRDAVEVLEGSSARLERARALAAYGAALRRARQPTEAREPLRRALDLAVACDAAAVAEDIRTELHAAGARPRTDALSGVEALTPSERRVVDLAAAGQANREIAQTLFVTPKTVEVHLTNAYRKLGVKSRRELGDALVPSA</sequence>
<evidence type="ECO:0000313" key="4">
    <source>
        <dbReference type="EMBL" id="UUY05495.1"/>
    </source>
</evidence>
<evidence type="ECO:0000313" key="5">
    <source>
        <dbReference type="Proteomes" id="UP001058860"/>
    </source>
</evidence>
<dbReference type="Pfam" id="PF13191">
    <property type="entry name" value="AAA_16"/>
    <property type="match status" value="1"/>
</dbReference>
<dbReference type="PANTHER" id="PTHR16305">
    <property type="entry name" value="TESTICULAR SOLUBLE ADENYLYL CYCLASE"/>
    <property type="match status" value="1"/>
</dbReference>
<dbReference type="InterPro" id="IPR016032">
    <property type="entry name" value="Sig_transdc_resp-reg_C-effctor"/>
</dbReference>
<protein>
    <submittedName>
        <fullName evidence="4">AAA family ATPase</fullName>
    </submittedName>
</protein>